<accession>A0ABP5TZ70</accession>
<dbReference type="Proteomes" id="UP001500253">
    <property type="component" value="Unassembled WGS sequence"/>
</dbReference>
<dbReference type="Gene3D" id="1.10.357.10">
    <property type="entry name" value="Tetracycline Repressor, domain 2"/>
    <property type="match status" value="1"/>
</dbReference>
<evidence type="ECO:0000313" key="2">
    <source>
        <dbReference type="Proteomes" id="UP001500253"/>
    </source>
</evidence>
<keyword evidence="2" id="KW-1185">Reference proteome</keyword>
<sequence length="47" mass="5320">MVVLLYLGLNWLILERLTLPDLFSEEQRHDLVATLVDRLLAGEAGGR</sequence>
<protein>
    <recommendedName>
        <fullName evidence="3">TetR family transcriptional regulator</fullName>
    </recommendedName>
</protein>
<proteinExistence type="predicted"/>
<evidence type="ECO:0008006" key="3">
    <source>
        <dbReference type="Google" id="ProtNLM"/>
    </source>
</evidence>
<organism evidence="1 2">
    <name type="scientific">Streptomyces cuspidosporus</name>
    <dbReference type="NCBI Taxonomy" id="66882"/>
    <lineage>
        <taxon>Bacteria</taxon>
        <taxon>Bacillati</taxon>
        <taxon>Actinomycetota</taxon>
        <taxon>Actinomycetes</taxon>
        <taxon>Kitasatosporales</taxon>
        <taxon>Streptomycetaceae</taxon>
        <taxon>Streptomyces</taxon>
    </lineage>
</organism>
<evidence type="ECO:0000313" key="1">
    <source>
        <dbReference type="EMBL" id="GAA2362965.1"/>
    </source>
</evidence>
<reference evidence="2" key="1">
    <citation type="journal article" date="2019" name="Int. J. Syst. Evol. Microbiol.">
        <title>The Global Catalogue of Microorganisms (GCM) 10K type strain sequencing project: providing services to taxonomists for standard genome sequencing and annotation.</title>
        <authorList>
            <consortium name="The Broad Institute Genomics Platform"/>
            <consortium name="The Broad Institute Genome Sequencing Center for Infectious Disease"/>
            <person name="Wu L."/>
            <person name="Ma J."/>
        </authorList>
    </citation>
    <scope>NUCLEOTIDE SEQUENCE [LARGE SCALE GENOMIC DNA]</scope>
    <source>
        <strain evidence="2">JCM 4316</strain>
    </source>
</reference>
<dbReference type="EMBL" id="BAAASD010000035">
    <property type="protein sequence ID" value="GAA2362965.1"/>
    <property type="molecule type" value="Genomic_DNA"/>
</dbReference>
<comment type="caution">
    <text evidence="1">The sequence shown here is derived from an EMBL/GenBank/DDBJ whole genome shotgun (WGS) entry which is preliminary data.</text>
</comment>
<name>A0ABP5TZ70_9ACTN</name>
<gene>
    <name evidence="1" type="ORF">GCM10010246_62760</name>
</gene>